<dbReference type="GO" id="GO:0003700">
    <property type="term" value="F:DNA-binding transcription factor activity"/>
    <property type="evidence" value="ECO:0007669"/>
    <property type="project" value="TreeGrafter"/>
</dbReference>
<dbReference type="Pfam" id="PF00356">
    <property type="entry name" value="LacI"/>
    <property type="match status" value="1"/>
</dbReference>
<keyword evidence="3" id="KW-0804">Transcription</keyword>
<keyword evidence="6" id="KW-1185">Reference proteome</keyword>
<comment type="caution">
    <text evidence="5">The sequence shown here is derived from an EMBL/GenBank/DDBJ whole genome shotgun (WGS) entry which is preliminary data.</text>
</comment>
<dbReference type="SUPFAM" id="SSF53822">
    <property type="entry name" value="Periplasmic binding protein-like I"/>
    <property type="match status" value="1"/>
</dbReference>
<dbReference type="EMBL" id="RJKN01000008">
    <property type="protein sequence ID" value="ROP27088.1"/>
    <property type="molecule type" value="Genomic_DNA"/>
</dbReference>
<dbReference type="PROSITE" id="PS00356">
    <property type="entry name" value="HTH_LACI_1"/>
    <property type="match status" value="1"/>
</dbReference>
<keyword evidence="1" id="KW-0805">Transcription regulation</keyword>
<proteinExistence type="predicted"/>
<dbReference type="Gene3D" id="3.40.50.2300">
    <property type="match status" value="2"/>
</dbReference>
<dbReference type="SUPFAM" id="SSF47413">
    <property type="entry name" value="lambda repressor-like DNA-binding domains"/>
    <property type="match status" value="1"/>
</dbReference>
<keyword evidence="2" id="KW-0238">DNA-binding</keyword>
<evidence type="ECO:0000256" key="1">
    <source>
        <dbReference type="ARBA" id="ARBA00023015"/>
    </source>
</evidence>
<dbReference type="CDD" id="cd01392">
    <property type="entry name" value="HTH_LacI"/>
    <property type="match status" value="1"/>
</dbReference>
<feature type="domain" description="HTH lacI-type" evidence="4">
    <location>
        <begin position="11"/>
        <end position="65"/>
    </location>
</feature>
<dbReference type="AlphaFoldDB" id="A0A3N1GA86"/>
<dbReference type="CDD" id="cd06267">
    <property type="entry name" value="PBP1_LacI_sugar_binding-like"/>
    <property type="match status" value="1"/>
</dbReference>
<evidence type="ECO:0000313" key="5">
    <source>
        <dbReference type="EMBL" id="ROP27088.1"/>
    </source>
</evidence>
<evidence type="ECO:0000256" key="2">
    <source>
        <dbReference type="ARBA" id="ARBA00023125"/>
    </source>
</evidence>
<dbReference type="Pfam" id="PF13377">
    <property type="entry name" value="Peripla_BP_3"/>
    <property type="match status" value="1"/>
</dbReference>
<evidence type="ECO:0000313" key="6">
    <source>
        <dbReference type="Proteomes" id="UP000276232"/>
    </source>
</evidence>
<evidence type="ECO:0000256" key="3">
    <source>
        <dbReference type="ARBA" id="ARBA00023163"/>
    </source>
</evidence>
<evidence type="ECO:0000259" key="4">
    <source>
        <dbReference type="PROSITE" id="PS50932"/>
    </source>
</evidence>
<gene>
    <name evidence="5" type="ORF">EDC03_3016</name>
</gene>
<protein>
    <submittedName>
        <fullName evidence="5">LacI family transcriptional regulator</fullName>
    </submittedName>
</protein>
<dbReference type="InterPro" id="IPR010982">
    <property type="entry name" value="Lambda_DNA-bd_dom_sf"/>
</dbReference>
<dbReference type="Gene3D" id="1.10.260.40">
    <property type="entry name" value="lambda repressor-like DNA-binding domains"/>
    <property type="match status" value="1"/>
</dbReference>
<dbReference type="InterPro" id="IPR046335">
    <property type="entry name" value="LacI/GalR-like_sensor"/>
</dbReference>
<dbReference type="PANTHER" id="PTHR30146">
    <property type="entry name" value="LACI-RELATED TRANSCRIPTIONAL REPRESSOR"/>
    <property type="match status" value="1"/>
</dbReference>
<dbReference type="PROSITE" id="PS50932">
    <property type="entry name" value="HTH_LACI_2"/>
    <property type="match status" value="1"/>
</dbReference>
<dbReference type="SMART" id="SM00354">
    <property type="entry name" value="HTH_LACI"/>
    <property type="match status" value="1"/>
</dbReference>
<dbReference type="Proteomes" id="UP000276232">
    <property type="component" value="Unassembled WGS sequence"/>
</dbReference>
<sequence>MLRRVAARRPTTVRDVALAAGVSPKTVSNVVNGYAHVRPETRDRVLEHVRALGYRPSAAGRQLRQGRTGMVALAVPGIDMPYFADLSALVVRAAREHGLTVAVEQTEGDVEREREVAAGLPTRFADGLIFSPLEMSADELVALPHTPMVLLGEHAHGVPVDRVSIDSVAVSRTATEHLLAVGRRRVAVVGLKHTLHDTASQRLEGWAAALAAAGLDAVAADPALRRAVHDWTREDGAQAGRALARDRRAGLDVDAVFALNDALALGVLRGLQSEGVRVPEDVAVVGVDDVAESAFSSPGLSTVAIDRGVVAREAVRLLVTRLADPELPPRAVAAPSRLVARGSTGA</sequence>
<dbReference type="PANTHER" id="PTHR30146:SF109">
    <property type="entry name" value="HTH-TYPE TRANSCRIPTIONAL REGULATOR GALS"/>
    <property type="match status" value="1"/>
</dbReference>
<reference evidence="5 6" key="1">
    <citation type="journal article" date="2015" name="Stand. Genomic Sci.">
        <title>Genomic Encyclopedia of Bacterial and Archaeal Type Strains, Phase III: the genomes of soil and plant-associated and newly described type strains.</title>
        <authorList>
            <person name="Whitman W.B."/>
            <person name="Woyke T."/>
            <person name="Klenk H.P."/>
            <person name="Zhou Y."/>
            <person name="Lilburn T.G."/>
            <person name="Beck B.J."/>
            <person name="De Vos P."/>
            <person name="Vandamme P."/>
            <person name="Eisen J.A."/>
            <person name="Garrity G."/>
            <person name="Hugenholtz P."/>
            <person name="Kyrpides N.C."/>
        </authorList>
    </citation>
    <scope>NUCLEOTIDE SEQUENCE [LARGE SCALE GENOMIC DNA]</scope>
    <source>
        <strain evidence="5 6">CECT 7306</strain>
    </source>
</reference>
<accession>A0A3N1GA86</accession>
<dbReference type="InParanoid" id="A0A3N1GA86"/>
<dbReference type="InterPro" id="IPR000843">
    <property type="entry name" value="HTH_LacI"/>
</dbReference>
<dbReference type="OrthoDB" id="2854648at2"/>
<organism evidence="5 6">
    <name type="scientific">Pseudokineococcus lusitanus</name>
    <dbReference type="NCBI Taxonomy" id="763993"/>
    <lineage>
        <taxon>Bacteria</taxon>
        <taxon>Bacillati</taxon>
        <taxon>Actinomycetota</taxon>
        <taxon>Actinomycetes</taxon>
        <taxon>Kineosporiales</taxon>
        <taxon>Kineosporiaceae</taxon>
        <taxon>Pseudokineococcus</taxon>
    </lineage>
</organism>
<dbReference type="InterPro" id="IPR028082">
    <property type="entry name" value="Peripla_BP_I"/>
</dbReference>
<dbReference type="GO" id="GO:0000976">
    <property type="term" value="F:transcription cis-regulatory region binding"/>
    <property type="evidence" value="ECO:0007669"/>
    <property type="project" value="TreeGrafter"/>
</dbReference>
<name>A0A3N1GA86_9ACTN</name>